<geneLocation type="plasmid" evidence="1">
    <name>pALWED2.7</name>
</geneLocation>
<evidence type="ECO:0000313" key="1">
    <source>
        <dbReference type="EMBL" id="AXX83818.1"/>
    </source>
</evidence>
<protein>
    <submittedName>
        <fullName evidence="1">Uncharacterized protein</fullName>
    </submittedName>
</protein>
<organism evidence="1">
    <name type="scientific">Acinetobacter lwoffii</name>
    <dbReference type="NCBI Taxonomy" id="28090"/>
    <lineage>
        <taxon>Bacteria</taxon>
        <taxon>Pseudomonadati</taxon>
        <taxon>Pseudomonadota</taxon>
        <taxon>Gammaproteobacteria</taxon>
        <taxon>Moraxellales</taxon>
        <taxon>Moraxellaceae</taxon>
        <taxon>Acinetobacter</taxon>
    </lineage>
</organism>
<dbReference type="EMBL" id="CP032122">
    <property type="protein sequence ID" value="AXX83818.1"/>
    <property type="molecule type" value="Genomic_DNA"/>
</dbReference>
<accession>A0A385H7A4</accession>
<gene>
    <name evidence="1" type="ORF">ABPAL_F0002</name>
</gene>
<name>A0A385H7A4_ACILW</name>
<keyword evidence="1" id="KW-0614">Plasmid</keyword>
<proteinExistence type="predicted"/>
<dbReference type="RefSeq" id="WP_159373052.1">
    <property type="nucleotide sequence ID" value="NZ_CP032122.2"/>
</dbReference>
<sequence length="194" mass="22724">MQNTPLKQAKAELESARSSIEAMENSKSFEEFERNWRFFLGCLEKVWAKTERACQDKRNEFQPWQGQFSRLRKKDMLLRYLKQARDADTHSIQEITEIYPGHTSYKSAHKGSHYIKKMVISNGSLSHYEGDPMIQETVMPHPIAIKVQNNGEWYNPPSKHLESPIENHHPVTLALLGFKFYSDFIDQVEIKFFS</sequence>
<dbReference type="AlphaFoldDB" id="A0A385H7A4"/>
<reference evidence="1" key="1">
    <citation type="submission" date="2018-09" db="EMBL/GenBank/DDBJ databases">
        <title>Resistance of ancient and modern Acinetobacter lwoffii strains to heavy metals and arsenic revealed by genome analysis.</title>
        <authorList>
            <person name="Mindlin S."/>
            <person name="Petrenko A."/>
            <person name="Kurakov A."/>
            <person name="Beletsky A."/>
            <person name="Mardanov A."/>
            <person name="Petrova M."/>
        </authorList>
    </citation>
    <scope>NUCLEOTIDE SEQUENCE</scope>
    <source>
        <strain evidence="1">ED45-23</strain>
        <plasmid evidence="1">pALWED2.7</plasmid>
    </source>
</reference>